<evidence type="ECO:0000313" key="1">
    <source>
        <dbReference type="EMBL" id="GAD18341.1"/>
    </source>
</evidence>
<gene>
    <name evidence="1" type="ORF">HFN_1939</name>
</gene>
<keyword evidence="2" id="KW-1185">Reference proteome</keyword>
<dbReference type="STRING" id="1325130.HFN_1939"/>
<evidence type="ECO:0000313" key="2">
    <source>
        <dbReference type="Proteomes" id="UP000018143"/>
    </source>
</evidence>
<accession>T1CZH4</accession>
<dbReference type="AlphaFoldDB" id="T1CZH4"/>
<name>T1CZH4_9HELI</name>
<protein>
    <submittedName>
        <fullName evidence="1">Uncharacterized protein</fullName>
    </submittedName>
</protein>
<proteinExistence type="predicted"/>
<sequence length="38" mass="4566">MILIHFGLKFSKVIAFWNYFGIKQNLESMQTQESIKKF</sequence>
<organism evidence="1 2">
    <name type="scientific">Helicobacter fennelliae MRY12-0050</name>
    <dbReference type="NCBI Taxonomy" id="1325130"/>
    <lineage>
        <taxon>Bacteria</taxon>
        <taxon>Pseudomonadati</taxon>
        <taxon>Campylobacterota</taxon>
        <taxon>Epsilonproteobacteria</taxon>
        <taxon>Campylobacterales</taxon>
        <taxon>Helicobacteraceae</taxon>
        <taxon>Helicobacter</taxon>
    </lineage>
</organism>
<reference evidence="1 2" key="1">
    <citation type="journal article" date="2013" name="Genome Announc.">
        <title>Draft Genome Sequence of Helicobacter fennelliae Strain MRY12-0050, Isolated from a Bacteremia Patient.</title>
        <authorList>
            <person name="Rimbara E."/>
            <person name="Matsui M."/>
            <person name="Mori S."/>
            <person name="Suzuki S."/>
            <person name="Suzuki M."/>
            <person name="Kim H."/>
            <person name="Sekizuka T."/>
            <person name="Kuroda M."/>
            <person name="Shibayama K."/>
        </authorList>
    </citation>
    <scope>NUCLEOTIDE SEQUENCE [LARGE SCALE GENOMIC DNA]</scope>
    <source>
        <strain evidence="1 2">MRY12-0050</strain>
    </source>
</reference>
<comment type="caution">
    <text evidence="1">The sequence shown here is derived from an EMBL/GenBank/DDBJ whole genome shotgun (WGS) entry which is preliminary data.</text>
</comment>
<dbReference type="Proteomes" id="UP000018143">
    <property type="component" value="Unassembled WGS sequence"/>
</dbReference>
<dbReference type="EMBL" id="BASD01000004">
    <property type="protein sequence ID" value="GAD18341.1"/>
    <property type="molecule type" value="Genomic_DNA"/>
</dbReference>